<proteinExistence type="inferred from homology"/>
<dbReference type="GO" id="GO:0004663">
    <property type="term" value="F:Rab geranylgeranyltransferase activity"/>
    <property type="evidence" value="ECO:0007669"/>
    <property type="project" value="UniProtKB-UniRule"/>
</dbReference>
<evidence type="ECO:0000313" key="12">
    <source>
        <dbReference type="Proteomes" id="UP000521872"/>
    </source>
</evidence>
<keyword evidence="4 9" id="KW-0637">Prenyltransferase</keyword>
<evidence type="ECO:0000256" key="8">
    <source>
        <dbReference type="ARBA" id="ARBA00047658"/>
    </source>
</evidence>
<accession>A0A8H4QP12</accession>
<evidence type="ECO:0000256" key="2">
    <source>
        <dbReference type="ARBA" id="ARBA00012656"/>
    </source>
</evidence>
<dbReference type="Proteomes" id="UP000521872">
    <property type="component" value="Unassembled WGS sequence"/>
</dbReference>
<keyword evidence="6" id="KW-0677">Repeat</keyword>
<evidence type="ECO:0000256" key="10">
    <source>
        <dbReference type="SAM" id="MobiDB-lite"/>
    </source>
</evidence>
<comment type="similarity">
    <text evidence="1 9">Belongs to the protein prenyltransferase subunit alpha family.</text>
</comment>
<keyword evidence="12" id="KW-1185">Reference proteome</keyword>
<feature type="region of interest" description="Disordered" evidence="10">
    <location>
        <begin position="1"/>
        <end position="24"/>
    </location>
</feature>
<dbReference type="PANTHER" id="PTHR11129:SF2">
    <property type="entry name" value="GERANYLGERANYL TRANSFERASE TYPE-2 SUBUNIT ALPHA"/>
    <property type="match status" value="1"/>
</dbReference>
<evidence type="ECO:0000256" key="1">
    <source>
        <dbReference type="ARBA" id="ARBA00006734"/>
    </source>
</evidence>
<comment type="catalytic activity">
    <reaction evidence="8 9">
        <text>geranylgeranyl diphosphate + L-cysteinyl-[protein] = S-geranylgeranyl-L-cysteinyl-[protein] + diphosphate</text>
        <dbReference type="Rhea" id="RHEA:21240"/>
        <dbReference type="Rhea" id="RHEA-COMP:10131"/>
        <dbReference type="Rhea" id="RHEA-COMP:11537"/>
        <dbReference type="ChEBI" id="CHEBI:29950"/>
        <dbReference type="ChEBI" id="CHEBI:33019"/>
        <dbReference type="ChEBI" id="CHEBI:57533"/>
        <dbReference type="ChEBI" id="CHEBI:86021"/>
        <dbReference type="EC" id="2.5.1.60"/>
    </reaction>
</comment>
<comment type="function">
    <text evidence="9">Catalyzes the transfer of a geranyl-geranyl moiety from geranyl-geranyl pyrophosphate to cysteines occuring in specific C-terminal amino acid sequences.</text>
</comment>
<reference evidence="11 12" key="1">
    <citation type="submission" date="2019-12" db="EMBL/GenBank/DDBJ databases">
        <authorList>
            <person name="Floudas D."/>
            <person name="Bentzer J."/>
            <person name="Ahren D."/>
            <person name="Johansson T."/>
            <person name="Persson P."/>
            <person name="Tunlid A."/>
        </authorList>
    </citation>
    <scope>NUCLEOTIDE SEQUENCE [LARGE SCALE GENOMIC DNA]</scope>
    <source>
        <strain evidence="11 12">CBS 102.39</strain>
    </source>
</reference>
<evidence type="ECO:0000256" key="3">
    <source>
        <dbReference type="ARBA" id="ARBA00014772"/>
    </source>
</evidence>
<protein>
    <recommendedName>
        <fullName evidence="3 9">Geranylgeranyl transferase type-2 subunit alpha</fullName>
        <ecNumber evidence="2 9">2.5.1.60</ecNumber>
    </recommendedName>
    <alternativeName>
        <fullName evidence="7 9">Geranylgeranyl transferase type II subunit alpha</fullName>
    </alternativeName>
</protein>
<evidence type="ECO:0000256" key="9">
    <source>
        <dbReference type="RuleBase" id="RU367120"/>
    </source>
</evidence>
<name>A0A8H4QP12_9AGAR</name>
<dbReference type="EC" id="2.5.1.60" evidence="2 9"/>
<evidence type="ECO:0000256" key="4">
    <source>
        <dbReference type="ARBA" id="ARBA00022602"/>
    </source>
</evidence>
<gene>
    <name evidence="11" type="ORF">D9613_002906</name>
</gene>
<dbReference type="GO" id="GO:0005968">
    <property type="term" value="C:Rab-protein geranylgeranyltransferase complex"/>
    <property type="evidence" value="ECO:0007669"/>
    <property type="project" value="TreeGrafter"/>
</dbReference>
<dbReference type="PANTHER" id="PTHR11129">
    <property type="entry name" value="PROTEIN FARNESYLTRANSFERASE ALPHA SUBUNIT/RAB GERANYLGERANYL TRANSFERASE ALPHA SUBUNIT"/>
    <property type="match status" value="1"/>
</dbReference>
<evidence type="ECO:0000313" key="11">
    <source>
        <dbReference type="EMBL" id="KAF4614599.1"/>
    </source>
</evidence>
<evidence type="ECO:0000256" key="7">
    <source>
        <dbReference type="ARBA" id="ARBA00031267"/>
    </source>
</evidence>
<sequence length="332" mass="39385">MHGIKRTRLTDADREARKQKERSKIEEFTKLTDAALSKKKSQDWSRESFDLTTRLLQVNPEFYTIWNYRRDIMVNGLFANSPPEAVKDMLMDDLVMTMSALKAHPKVYWIWNHRRWCLEAIPNGPGVENSDTFTAWKQSAWEKELFVVEKMLDADPRNFHAWDYRRYILSGMPVARSEFTELTYTSQKIGANFSNFSAWHQRSKTLASLWQSGKLEEAKSREQEFELLRNAMYTDPNDQSVWMYHRWLVGTDERKEILEQEISAIQELLEEQPDSKWCIESMVHYKSLLVKKFRTDVDAELLSQEIRSLLVQLQELDPSRKRRYQDLAQQLD</sequence>
<feature type="compositionally biased region" description="Basic and acidic residues" evidence="10">
    <location>
        <begin position="8"/>
        <end position="24"/>
    </location>
</feature>
<dbReference type="GO" id="GO:0097354">
    <property type="term" value="P:prenylation"/>
    <property type="evidence" value="ECO:0007669"/>
    <property type="project" value="UniProtKB-UniRule"/>
</dbReference>
<dbReference type="InterPro" id="IPR002088">
    <property type="entry name" value="Prenyl_trans_a"/>
</dbReference>
<dbReference type="EMBL" id="JAACJL010000044">
    <property type="protein sequence ID" value="KAF4614599.1"/>
    <property type="molecule type" value="Genomic_DNA"/>
</dbReference>
<dbReference type="Pfam" id="PF01239">
    <property type="entry name" value="PPTA"/>
    <property type="match status" value="5"/>
</dbReference>
<dbReference type="SUPFAM" id="SSF48439">
    <property type="entry name" value="Protein prenylyltransferase"/>
    <property type="match status" value="1"/>
</dbReference>
<keyword evidence="5 9" id="KW-0808">Transferase</keyword>
<evidence type="ECO:0000256" key="5">
    <source>
        <dbReference type="ARBA" id="ARBA00022679"/>
    </source>
</evidence>
<dbReference type="Gene3D" id="1.25.40.120">
    <property type="entry name" value="Protein prenylyltransferase"/>
    <property type="match status" value="1"/>
</dbReference>
<organism evidence="11 12">
    <name type="scientific">Agrocybe pediades</name>
    <dbReference type="NCBI Taxonomy" id="84607"/>
    <lineage>
        <taxon>Eukaryota</taxon>
        <taxon>Fungi</taxon>
        <taxon>Dikarya</taxon>
        <taxon>Basidiomycota</taxon>
        <taxon>Agaricomycotina</taxon>
        <taxon>Agaricomycetes</taxon>
        <taxon>Agaricomycetidae</taxon>
        <taxon>Agaricales</taxon>
        <taxon>Agaricineae</taxon>
        <taxon>Strophariaceae</taxon>
        <taxon>Agrocybe</taxon>
    </lineage>
</organism>
<dbReference type="AlphaFoldDB" id="A0A8H4QP12"/>
<dbReference type="FunFam" id="1.25.40.120:FF:000035">
    <property type="entry name" value="Geranylgeranyl transferase type-2 subunit alpha"/>
    <property type="match status" value="1"/>
</dbReference>
<comment type="caution">
    <text evidence="11">The sequence shown here is derived from an EMBL/GenBank/DDBJ whole genome shotgun (WGS) entry which is preliminary data.</text>
</comment>
<dbReference type="PROSITE" id="PS51147">
    <property type="entry name" value="PFTA"/>
    <property type="match status" value="5"/>
</dbReference>
<evidence type="ECO:0000256" key="6">
    <source>
        <dbReference type="ARBA" id="ARBA00022737"/>
    </source>
</evidence>